<dbReference type="InterPro" id="IPR029044">
    <property type="entry name" value="Nucleotide-diphossugar_trans"/>
</dbReference>
<sequence length="179" mass="20787">YIPKVCHKIEDKTMIEIAVENCLKINPNKIILYVSKNNIQCINKVLKHSDYSKLISFCIFDNELNKERKLSIGKECFKDKNILVIPGNSPLLSTKTLYRMVSNNETIKIKNNLFYLKKEFIDNLDEISKIPRTNFLISEIELKQVETKGDLNDVLQFIADKKSKLKKFKSKTLSFSPPK</sequence>
<name>X1AHA0_9ZZZZ</name>
<accession>X1AHA0</accession>
<feature type="non-terminal residue" evidence="1">
    <location>
        <position position="1"/>
    </location>
</feature>
<dbReference type="AlphaFoldDB" id="X1AHA0"/>
<organism evidence="1">
    <name type="scientific">marine sediment metagenome</name>
    <dbReference type="NCBI Taxonomy" id="412755"/>
    <lineage>
        <taxon>unclassified sequences</taxon>
        <taxon>metagenomes</taxon>
        <taxon>ecological metagenomes</taxon>
    </lineage>
</organism>
<protein>
    <recommendedName>
        <fullName evidence="2">MobA-like NTP transferase domain-containing protein</fullName>
    </recommendedName>
</protein>
<evidence type="ECO:0000313" key="1">
    <source>
        <dbReference type="EMBL" id="GAG81359.1"/>
    </source>
</evidence>
<comment type="caution">
    <text evidence="1">The sequence shown here is derived from an EMBL/GenBank/DDBJ whole genome shotgun (WGS) entry which is preliminary data.</text>
</comment>
<dbReference type="Gene3D" id="3.90.550.10">
    <property type="entry name" value="Spore Coat Polysaccharide Biosynthesis Protein SpsA, Chain A"/>
    <property type="match status" value="1"/>
</dbReference>
<dbReference type="SUPFAM" id="SSF53448">
    <property type="entry name" value="Nucleotide-diphospho-sugar transferases"/>
    <property type="match status" value="1"/>
</dbReference>
<gene>
    <name evidence="1" type="ORF">S01H4_31568</name>
</gene>
<reference evidence="1" key="1">
    <citation type="journal article" date="2014" name="Front. Microbiol.">
        <title>High frequency of phylogenetically diverse reductive dehalogenase-homologous genes in deep subseafloor sedimentary metagenomes.</title>
        <authorList>
            <person name="Kawai M."/>
            <person name="Futagami T."/>
            <person name="Toyoda A."/>
            <person name="Takaki Y."/>
            <person name="Nishi S."/>
            <person name="Hori S."/>
            <person name="Arai W."/>
            <person name="Tsubouchi T."/>
            <person name="Morono Y."/>
            <person name="Uchiyama I."/>
            <person name="Ito T."/>
            <person name="Fujiyama A."/>
            <person name="Inagaki F."/>
            <person name="Takami H."/>
        </authorList>
    </citation>
    <scope>NUCLEOTIDE SEQUENCE</scope>
    <source>
        <strain evidence="1">Expedition CK06-06</strain>
    </source>
</reference>
<evidence type="ECO:0008006" key="2">
    <source>
        <dbReference type="Google" id="ProtNLM"/>
    </source>
</evidence>
<proteinExistence type="predicted"/>
<dbReference type="EMBL" id="BART01016410">
    <property type="protein sequence ID" value="GAG81359.1"/>
    <property type="molecule type" value="Genomic_DNA"/>
</dbReference>